<name>A0AAD6UHJ0_9AGAR</name>
<dbReference type="EMBL" id="JARJCN010000002">
    <property type="protein sequence ID" value="KAJ7103453.1"/>
    <property type="molecule type" value="Genomic_DNA"/>
</dbReference>
<keyword evidence="2" id="KW-1185">Reference proteome</keyword>
<evidence type="ECO:0000313" key="1">
    <source>
        <dbReference type="EMBL" id="KAJ7103453.1"/>
    </source>
</evidence>
<proteinExistence type="predicted"/>
<comment type="caution">
    <text evidence="1">The sequence shown here is derived from an EMBL/GenBank/DDBJ whole genome shotgun (WGS) entry which is preliminary data.</text>
</comment>
<dbReference type="Proteomes" id="UP001222325">
    <property type="component" value="Unassembled WGS sequence"/>
</dbReference>
<gene>
    <name evidence="1" type="ORF">B0H15DRAFT_795564</name>
</gene>
<protein>
    <submittedName>
        <fullName evidence="1">Uncharacterized protein</fullName>
    </submittedName>
</protein>
<organism evidence="1 2">
    <name type="scientific">Mycena belliarum</name>
    <dbReference type="NCBI Taxonomy" id="1033014"/>
    <lineage>
        <taxon>Eukaryota</taxon>
        <taxon>Fungi</taxon>
        <taxon>Dikarya</taxon>
        <taxon>Basidiomycota</taxon>
        <taxon>Agaricomycotina</taxon>
        <taxon>Agaricomycetes</taxon>
        <taxon>Agaricomycetidae</taxon>
        <taxon>Agaricales</taxon>
        <taxon>Marasmiineae</taxon>
        <taxon>Mycenaceae</taxon>
        <taxon>Mycena</taxon>
    </lineage>
</organism>
<sequence>MSRSYLKNFRVESRHPVCAVGSVLKWLWFQKNPTRSKPLSTPAVLDSILAELNEQQPPFLGFIAGLIFPTGDNRTHIVDVPIRLGLERALTALDLDVTPYIPVGQTLNASSVDRDITSLIITHWPLDDPIALPRSYTIIVAPQRFAGQRESRSSHPANQFVNRLIPGLPIPWQGNILVFRSKVGRGGRTGQIEDLREEDSLLVRQIVSRQAAQAIFWRRVVGRVGAFLVGYNAAPRAKSNACDMFFDIVCATDILALVTLSAALDESTQAGTEHYNLNIIAPHAYRKQWQKLLELEFGFKRPSRLRASTTPAAEFQGHATTKWTFVRGVKVINIVWSVSPNILRTVFAAKVTAEMNILTRNHGNIGGIGYTLYTTTDPLRRGPGWKATIPGCSGRAVYTNAPGFGGAPLT</sequence>
<reference evidence="1" key="1">
    <citation type="submission" date="2023-03" db="EMBL/GenBank/DDBJ databases">
        <title>Massive genome expansion in bonnet fungi (Mycena s.s.) driven by repeated elements and novel gene families across ecological guilds.</title>
        <authorList>
            <consortium name="Lawrence Berkeley National Laboratory"/>
            <person name="Harder C.B."/>
            <person name="Miyauchi S."/>
            <person name="Viragh M."/>
            <person name="Kuo A."/>
            <person name="Thoen E."/>
            <person name="Andreopoulos B."/>
            <person name="Lu D."/>
            <person name="Skrede I."/>
            <person name="Drula E."/>
            <person name="Henrissat B."/>
            <person name="Morin E."/>
            <person name="Kohler A."/>
            <person name="Barry K."/>
            <person name="LaButti K."/>
            <person name="Morin E."/>
            <person name="Salamov A."/>
            <person name="Lipzen A."/>
            <person name="Mereny Z."/>
            <person name="Hegedus B."/>
            <person name="Baldrian P."/>
            <person name="Stursova M."/>
            <person name="Weitz H."/>
            <person name="Taylor A."/>
            <person name="Grigoriev I.V."/>
            <person name="Nagy L.G."/>
            <person name="Martin F."/>
            <person name="Kauserud H."/>
        </authorList>
    </citation>
    <scope>NUCLEOTIDE SEQUENCE</scope>
    <source>
        <strain evidence="1">CBHHK173m</strain>
    </source>
</reference>
<evidence type="ECO:0000313" key="2">
    <source>
        <dbReference type="Proteomes" id="UP001222325"/>
    </source>
</evidence>
<accession>A0AAD6UHJ0</accession>
<dbReference type="AlphaFoldDB" id="A0AAD6UHJ0"/>